<evidence type="ECO:0000256" key="20">
    <source>
        <dbReference type="ARBA" id="ARBA00039622"/>
    </source>
</evidence>
<feature type="repeat" description="Hemopexin" evidence="35">
    <location>
        <begin position="115"/>
        <end position="159"/>
    </location>
</feature>
<dbReference type="InterPro" id="IPR036375">
    <property type="entry name" value="Hemopexin-like_dom_sf"/>
</dbReference>
<evidence type="ECO:0000256" key="4">
    <source>
        <dbReference type="ARBA" id="ARBA00009986"/>
    </source>
</evidence>
<evidence type="ECO:0000256" key="1">
    <source>
        <dbReference type="ARBA" id="ARBA00004131"/>
    </source>
</evidence>
<dbReference type="InterPro" id="IPR000585">
    <property type="entry name" value="Hemopexin-like_dom"/>
</dbReference>
<dbReference type="InterPro" id="IPR020436">
    <property type="entry name" value="SMB_chordata"/>
</dbReference>
<evidence type="ECO:0000256" key="10">
    <source>
        <dbReference type="ARBA" id="ARBA00022824"/>
    </source>
</evidence>
<evidence type="ECO:0000256" key="26">
    <source>
        <dbReference type="ARBA" id="ARBA00048322"/>
    </source>
</evidence>
<evidence type="ECO:0000313" key="42">
    <source>
        <dbReference type="EMBL" id="KAL1252548.1"/>
    </source>
</evidence>
<keyword evidence="12" id="KW-0492">Microsome</keyword>
<dbReference type="PROSITE" id="PS00070">
    <property type="entry name" value="ALDEHYDE_DEHYDR_CYS"/>
    <property type="match status" value="1"/>
</dbReference>
<evidence type="ECO:0000256" key="35">
    <source>
        <dbReference type="PROSITE-ProRule" id="PRU01011"/>
    </source>
</evidence>
<evidence type="ECO:0000256" key="33">
    <source>
        <dbReference type="ARBA" id="ARBA00049148"/>
    </source>
</evidence>
<dbReference type="SUPFAM" id="SSF53720">
    <property type="entry name" value="ALDH-like"/>
    <property type="match status" value="1"/>
</dbReference>
<comment type="caution">
    <text evidence="42">The sequence shown here is derived from an EMBL/GenBank/DDBJ whole genome shotgun (WGS) entry which is preliminary data.</text>
</comment>
<comment type="catalytic activity">
    <reaction evidence="27">
        <text>22-oxodocosanoate + NAD(+) + H2O = docosanedioate + NADH + 2 H(+)</text>
        <dbReference type="Rhea" id="RHEA:39015"/>
        <dbReference type="ChEBI" id="CHEBI:15377"/>
        <dbReference type="ChEBI" id="CHEBI:15378"/>
        <dbReference type="ChEBI" id="CHEBI:57540"/>
        <dbReference type="ChEBI" id="CHEBI:57945"/>
        <dbReference type="ChEBI" id="CHEBI:76298"/>
        <dbReference type="ChEBI" id="CHEBI:76299"/>
    </reaction>
</comment>
<evidence type="ECO:0000256" key="36">
    <source>
        <dbReference type="PROSITE-ProRule" id="PRU10007"/>
    </source>
</evidence>
<keyword evidence="13 39" id="KW-1133">Transmembrane helix</keyword>
<evidence type="ECO:0000256" key="24">
    <source>
        <dbReference type="ARBA" id="ARBA00047920"/>
    </source>
</evidence>
<dbReference type="PRINTS" id="PR00022">
    <property type="entry name" value="SOMATOMEDINB"/>
</dbReference>
<reference evidence="42 43" key="1">
    <citation type="submission" date="2023-09" db="EMBL/GenBank/DDBJ databases">
        <authorList>
            <person name="Wang M."/>
        </authorList>
    </citation>
    <scope>NUCLEOTIDE SEQUENCE [LARGE SCALE GENOMIC DNA]</scope>
    <source>
        <strain evidence="42">GT-2023</strain>
        <tissue evidence="42">Liver</tissue>
    </source>
</reference>
<dbReference type="SMART" id="SM00120">
    <property type="entry name" value="HX"/>
    <property type="match status" value="4"/>
</dbReference>
<evidence type="ECO:0000256" key="31">
    <source>
        <dbReference type="ARBA" id="ARBA00048895"/>
    </source>
</evidence>
<dbReference type="PANTHER" id="PTHR43570">
    <property type="entry name" value="ALDEHYDE DEHYDROGENASE"/>
    <property type="match status" value="1"/>
</dbReference>
<dbReference type="Gene3D" id="4.10.410.20">
    <property type="match status" value="1"/>
</dbReference>
<evidence type="ECO:0000256" key="34">
    <source>
        <dbReference type="ARBA" id="ARBA00049194"/>
    </source>
</evidence>
<feature type="active site" evidence="36">
    <location>
        <position position="650"/>
    </location>
</feature>
<comment type="catalytic activity">
    <reaction evidence="28">
        <text>octadecanal + NAD(+) + H2O = octadecanoate + NADH + 2 H(+)</text>
        <dbReference type="Rhea" id="RHEA:44020"/>
        <dbReference type="ChEBI" id="CHEBI:15377"/>
        <dbReference type="ChEBI" id="CHEBI:15378"/>
        <dbReference type="ChEBI" id="CHEBI:17034"/>
        <dbReference type="ChEBI" id="CHEBI:25629"/>
        <dbReference type="ChEBI" id="CHEBI:57540"/>
        <dbReference type="ChEBI" id="CHEBI:57945"/>
    </reaction>
</comment>
<dbReference type="PROSITE" id="PS00524">
    <property type="entry name" value="SMB_1"/>
    <property type="match status" value="1"/>
</dbReference>
<keyword evidence="10" id="KW-0256">Endoplasmic reticulum</keyword>
<evidence type="ECO:0000256" key="22">
    <source>
        <dbReference type="ARBA" id="ARBA00047498"/>
    </source>
</evidence>
<comment type="catalytic activity">
    <reaction evidence="26">
        <text>dodecanoate + NADH + 2 H(+) = dodecanal + NAD(+) + H2O</text>
        <dbReference type="Rhea" id="RHEA:44168"/>
        <dbReference type="ChEBI" id="CHEBI:15377"/>
        <dbReference type="ChEBI" id="CHEBI:15378"/>
        <dbReference type="ChEBI" id="CHEBI:18262"/>
        <dbReference type="ChEBI" id="CHEBI:27836"/>
        <dbReference type="ChEBI" id="CHEBI:57540"/>
        <dbReference type="ChEBI" id="CHEBI:57945"/>
    </reaction>
</comment>
<keyword evidence="15" id="KW-0443">Lipid metabolism</keyword>
<evidence type="ECO:0000256" key="11">
    <source>
        <dbReference type="ARBA" id="ARBA00022832"/>
    </source>
</evidence>
<evidence type="ECO:0000256" key="9">
    <source>
        <dbReference type="ARBA" id="ARBA00022737"/>
    </source>
</evidence>
<evidence type="ECO:0000256" key="38">
    <source>
        <dbReference type="SAM" id="MobiDB-lite"/>
    </source>
</evidence>
<evidence type="ECO:0000256" key="23">
    <source>
        <dbReference type="ARBA" id="ARBA00047531"/>
    </source>
</evidence>
<dbReference type="Pfam" id="PF01033">
    <property type="entry name" value="Somatomedin_B"/>
    <property type="match status" value="1"/>
</dbReference>
<evidence type="ECO:0000256" key="14">
    <source>
        <dbReference type="ARBA" id="ARBA00023002"/>
    </source>
</evidence>
<keyword evidence="9" id="KW-0677">Repeat</keyword>
<evidence type="ECO:0000256" key="15">
    <source>
        <dbReference type="ARBA" id="ARBA00023098"/>
    </source>
</evidence>
<dbReference type="PROSITE" id="PS00687">
    <property type="entry name" value="ALDEHYDE_DEHYDR_GLU"/>
    <property type="match status" value="1"/>
</dbReference>
<feature type="region of interest" description="Disordered" evidence="38">
    <location>
        <begin position="316"/>
        <end position="339"/>
    </location>
</feature>
<dbReference type="InterPro" id="IPR016161">
    <property type="entry name" value="Ald_DH/histidinol_DH"/>
</dbReference>
<evidence type="ECO:0000256" key="3">
    <source>
        <dbReference type="ARBA" id="ARBA00004613"/>
    </source>
</evidence>
<comment type="catalytic activity">
    <reaction evidence="34">
        <text>an aldehyde + NAD(+) + H2O = a carboxylate + NADH + 2 H(+)</text>
        <dbReference type="Rhea" id="RHEA:16185"/>
        <dbReference type="ChEBI" id="CHEBI:15377"/>
        <dbReference type="ChEBI" id="CHEBI:15378"/>
        <dbReference type="ChEBI" id="CHEBI:17478"/>
        <dbReference type="ChEBI" id="CHEBI:29067"/>
        <dbReference type="ChEBI" id="CHEBI:57540"/>
        <dbReference type="ChEBI" id="CHEBI:57945"/>
        <dbReference type="EC" id="1.2.1.3"/>
    </reaction>
</comment>
<comment type="similarity">
    <text evidence="4 37">Belongs to the aldehyde dehydrogenase family.</text>
</comment>
<dbReference type="Gene3D" id="3.40.605.10">
    <property type="entry name" value="Aldehyde Dehydrogenase, Chain A, domain 1"/>
    <property type="match status" value="1"/>
</dbReference>
<protein>
    <recommendedName>
        <fullName evidence="20">Aldehyde dehydrogenase family 3 member A2</fullName>
        <ecNumber evidence="18">1.2.1.3</ecNumber>
        <ecNumber evidence="19">1.2.1.94</ecNumber>
    </recommendedName>
    <alternativeName>
        <fullName evidence="21">Fatty aldehyde dehydrogenase</fullName>
    </alternativeName>
</protein>
<feature type="repeat" description="Hemopexin" evidence="35">
    <location>
        <begin position="208"/>
        <end position="268"/>
    </location>
</feature>
<evidence type="ECO:0000256" key="12">
    <source>
        <dbReference type="ARBA" id="ARBA00022848"/>
    </source>
</evidence>
<evidence type="ECO:0000256" key="18">
    <source>
        <dbReference type="ARBA" id="ARBA00024226"/>
    </source>
</evidence>
<dbReference type="PROSITE" id="PS50958">
    <property type="entry name" value="SMB_2"/>
    <property type="match status" value="1"/>
</dbReference>
<evidence type="ECO:0000256" key="6">
    <source>
        <dbReference type="ARBA" id="ARBA00022525"/>
    </source>
</evidence>
<keyword evidence="14 37" id="KW-0560">Oxidoreductase</keyword>
<dbReference type="EC" id="1.2.1.94" evidence="19"/>
<feature type="transmembrane region" description="Helical" evidence="39">
    <location>
        <begin position="907"/>
        <end position="928"/>
    </location>
</feature>
<keyword evidence="11" id="KW-0276">Fatty acid metabolism</keyword>
<evidence type="ECO:0000256" key="19">
    <source>
        <dbReference type="ARBA" id="ARBA00039117"/>
    </source>
</evidence>
<evidence type="ECO:0000313" key="43">
    <source>
        <dbReference type="Proteomes" id="UP001558613"/>
    </source>
</evidence>
<evidence type="ECO:0000256" key="25">
    <source>
        <dbReference type="ARBA" id="ARBA00047959"/>
    </source>
</evidence>
<dbReference type="InterPro" id="IPR036024">
    <property type="entry name" value="Somatomedin_B-like_dom_sf"/>
</dbReference>
<dbReference type="Proteomes" id="UP001558613">
    <property type="component" value="Unassembled WGS sequence"/>
</dbReference>
<dbReference type="InterPro" id="IPR012394">
    <property type="entry name" value="Aldehyde_DH_NAD(P)"/>
</dbReference>
<accession>A0ABR3LI85</accession>
<feature type="repeat" description="Hemopexin" evidence="35">
    <location>
        <begin position="160"/>
        <end position="207"/>
    </location>
</feature>
<dbReference type="EC" id="1.2.1.3" evidence="18"/>
<comment type="catalytic activity">
    <reaction evidence="24">
        <text>(2E,6E)-farnesal + NAD(+) + H2O = (2E,6E)-farnesoate + NADH + 2 H(+)</text>
        <dbReference type="Rhea" id="RHEA:24216"/>
        <dbReference type="ChEBI" id="CHEBI:15377"/>
        <dbReference type="ChEBI" id="CHEBI:15378"/>
        <dbReference type="ChEBI" id="CHEBI:15894"/>
        <dbReference type="ChEBI" id="CHEBI:57540"/>
        <dbReference type="ChEBI" id="CHEBI:57945"/>
        <dbReference type="ChEBI" id="CHEBI:83276"/>
        <dbReference type="EC" id="1.2.1.94"/>
    </reaction>
</comment>
<dbReference type="Gene3D" id="2.110.10.10">
    <property type="entry name" value="Hemopexin-like domain"/>
    <property type="match status" value="1"/>
</dbReference>
<dbReference type="InterPro" id="IPR018487">
    <property type="entry name" value="Hemopexin-like_repeat"/>
</dbReference>
<evidence type="ECO:0000256" key="7">
    <source>
        <dbReference type="ARBA" id="ARBA00022553"/>
    </source>
</evidence>
<keyword evidence="40" id="KW-0732">Signal</keyword>
<evidence type="ECO:0000256" key="5">
    <source>
        <dbReference type="ARBA" id="ARBA00011738"/>
    </source>
</evidence>
<dbReference type="PROSITE" id="PS51642">
    <property type="entry name" value="HEMOPEXIN_2"/>
    <property type="match status" value="4"/>
</dbReference>
<evidence type="ECO:0000256" key="16">
    <source>
        <dbReference type="ARBA" id="ARBA00023136"/>
    </source>
</evidence>
<keyword evidence="17" id="KW-1015">Disulfide bond</keyword>
<comment type="catalytic activity">
    <reaction evidence="23">
        <text>heptanal + NAD(+) + H2O = heptanoate + NADH + 2 H(+)</text>
        <dbReference type="Rhea" id="RHEA:44108"/>
        <dbReference type="ChEBI" id="CHEBI:15377"/>
        <dbReference type="ChEBI" id="CHEBI:15378"/>
        <dbReference type="ChEBI" id="CHEBI:32362"/>
        <dbReference type="ChEBI" id="CHEBI:34787"/>
        <dbReference type="ChEBI" id="CHEBI:57540"/>
        <dbReference type="ChEBI" id="CHEBI:57945"/>
    </reaction>
</comment>
<comment type="catalytic activity">
    <reaction evidence="30">
        <text>(2E)-hexadecenal + NAD(+) + H2O = (E)-hexadec-2-enoate + NADH + 2 H(+)</text>
        <dbReference type="Rhea" id="RHEA:36135"/>
        <dbReference type="ChEBI" id="CHEBI:15377"/>
        <dbReference type="ChEBI" id="CHEBI:15378"/>
        <dbReference type="ChEBI" id="CHEBI:17585"/>
        <dbReference type="ChEBI" id="CHEBI:57540"/>
        <dbReference type="ChEBI" id="CHEBI:57945"/>
        <dbReference type="ChEBI" id="CHEBI:72745"/>
    </reaction>
</comment>
<dbReference type="InterPro" id="IPR016163">
    <property type="entry name" value="Ald_DH_C"/>
</dbReference>
<evidence type="ECO:0000256" key="39">
    <source>
        <dbReference type="SAM" id="Phobius"/>
    </source>
</evidence>
<evidence type="ECO:0000256" key="28">
    <source>
        <dbReference type="ARBA" id="ARBA00048648"/>
    </source>
</evidence>
<dbReference type="PANTHER" id="PTHR43570:SF9">
    <property type="entry name" value="ALDEHYDE DEHYDROGENASE FAMILY 3 MEMBER A2"/>
    <property type="match status" value="1"/>
</dbReference>
<comment type="catalytic activity">
    <reaction evidence="25">
        <text>tetradecanal + NAD(+) + H2O = tetradecanoate + NADH + 2 H(+)</text>
        <dbReference type="Rhea" id="RHEA:44172"/>
        <dbReference type="ChEBI" id="CHEBI:15377"/>
        <dbReference type="ChEBI" id="CHEBI:15378"/>
        <dbReference type="ChEBI" id="CHEBI:30807"/>
        <dbReference type="ChEBI" id="CHEBI:57540"/>
        <dbReference type="ChEBI" id="CHEBI:57945"/>
        <dbReference type="ChEBI" id="CHEBI:84067"/>
    </reaction>
</comment>
<dbReference type="SMART" id="SM00201">
    <property type="entry name" value="SO"/>
    <property type="match status" value="1"/>
</dbReference>
<dbReference type="SUPFAM" id="SSF50923">
    <property type="entry name" value="Hemopexin-like domain"/>
    <property type="match status" value="2"/>
</dbReference>
<dbReference type="EMBL" id="JAYMGO010000021">
    <property type="protein sequence ID" value="KAL1252548.1"/>
    <property type="molecule type" value="Genomic_DNA"/>
</dbReference>
<dbReference type="InterPro" id="IPR016162">
    <property type="entry name" value="Ald_DH_N"/>
</dbReference>
<evidence type="ECO:0000259" key="41">
    <source>
        <dbReference type="PROSITE" id="PS50958"/>
    </source>
</evidence>
<keyword evidence="8 39" id="KW-0812">Transmembrane</keyword>
<feature type="repeat" description="Hemopexin" evidence="35">
    <location>
        <begin position="378"/>
        <end position="442"/>
    </location>
</feature>
<sequence>MKFLILLCLILATCFAAEETCKGRCQSGFDPTKKCQCDRMCKYYGSCCVDFDSTCRTKTARGDMFDVPDEDLTSSVTPTEESNVTVTTTLPLTTTGSSHLSPTVPPDPDAVTCSGRTFDAFMQLKNGSIYAFRGDYFFELDDRSVMPGYPKLIKEVWGISGPIDAAFTRINCQGKSYIFKDNKYWRFDGDVLDEDYPRDISVGFEKIPDNIDAAFAIPAPGHHGREKVYFFKGDQYYQYEFKHQPSHEECDRMTKSSPSVAFTRYTNLYCDLDNLFGQLFQGIQHHKGPRFISKDWIGIKPPIDAAMVGRLYVSPGPSPSPATSVSRGQAGRRKKTRGRGARVSRSLFWEDFGLDYEERYFGAEKRGKKQKKGRGRRPSLFDMSYDPDDYIEVEIVQEKATPVQNVFFFKKDKYYRVDLQTKRIDYVNPPYPRSIGKYCLTELGYLIWTLQLNAAQYIQRKVWTHCEITKVCLESRKQERQKEIAEGLKKDLRRSECGTPLYETLGLESEINLAVRNLKEWAAPRPVSKSMMTISDQVYIQPEPLGLVLVIGAWNYPWAVTIGPLIGAIAAGNAAVIKPSEVSSHTSKVMEDFLPLYLDKELYPVVTGGVTETQELLKQRFDHIFYTGNGTVAKIIMEAAAKHLTPTTLELGGKSPCYIDKNCELDVACRRIAWGKYLNCGQTCIAPDYILCDPSMQDRVIQEIKKNIKDFYTEDPKKCLDYGRIINERHFKRLMGLLEGSTIAVGGENDESECYIGPTILKDVKPDAKVMQEEIFGPLLPILTVSSADEAIKFINEREKPLALYIFSSEDKLIKRMIAETSSGGVVANDCLMHFSVSSLPFGGVGNSGMGCYHGKHGFDNLSHLRGCLIKKLKMENVNKMRYPPHTADKIGWARFFMLKHIDFGSLGRMAMLALMVIFVAVIVQRYYTD</sequence>
<evidence type="ECO:0000256" key="2">
    <source>
        <dbReference type="ARBA" id="ARBA00004524"/>
    </source>
</evidence>
<evidence type="ECO:0000256" key="8">
    <source>
        <dbReference type="ARBA" id="ARBA00022692"/>
    </source>
</evidence>
<keyword evidence="16 39" id="KW-0472">Membrane</keyword>
<feature type="compositionally biased region" description="Basic residues" evidence="38">
    <location>
        <begin position="330"/>
        <end position="339"/>
    </location>
</feature>
<comment type="subcellular location">
    <subcellularLocation>
        <location evidence="1">Endoplasmic reticulum membrane</location>
        <topology evidence="1">Single-pass membrane protein</topology>
        <orientation evidence="1">Cytoplasmic side</orientation>
    </subcellularLocation>
    <subcellularLocation>
        <location evidence="2">Microsome membrane</location>
    </subcellularLocation>
    <subcellularLocation>
        <location evidence="3">Secreted</location>
    </subcellularLocation>
</comment>
<feature type="domain" description="SMB" evidence="41">
    <location>
        <begin position="17"/>
        <end position="59"/>
    </location>
</feature>
<dbReference type="Gene3D" id="3.40.309.10">
    <property type="entry name" value="Aldehyde Dehydrogenase, Chain A, domain 2"/>
    <property type="match status" value="1"/>
</dbReference>
<dbReference type="Pfam" id="PF00045">
    <property type="entry name" value="Hemopexin"/>
    <property type="match status" value="2"/>
</dbReference>
<dbReference type="InterPro" id="IPR015590">
    <property type="entry name" value="Aldehyde_DH_dom"/>
</dbReference>
<evidence type="ECO:0000256" key="40">
    <source>
        <dbReference type="SAM" id="SignalP"/>
    </source>
</evidence>
<proteinExistence type="inferred from homology"/>
<keyword evidence="7" id="KW-0597">Phosphoprotein</keyword>
<comment type="catalytic activity">
    <reaction evidence="33">
        <text>hexadecanoate + NADH + 2 H(+) = hexadecanal + NAD(+) + H2O</text>
        <dbReference type="Rhea" id="RHEA:33739"/>
        <dbReference type="ChEBI" id="CHEBI:7896"/>
        <dbReference type="ChEBI" id="CHEBI:15377"/>
        <dbReference type="ChEBI" id="CHEBI:15378"/>
        <dbReference type="ChEBI" id="CHEBI:17600"/>
        <dbReference type="ChEBI" id="CHEBI:57540"/>
        <dbReference type="ChEBI" id="CHEBI:57945"/>
    </reaction>
</comment>
<keyword evidence="43" id="KW-1185">Reference proteome</keyword>
<dbReference type="SUPFAM" id="SSF90188">
    <property type="entry name" value="Somatomedin B domain"/>
    <property type="match status" value="1"/>
</dbReference>
<gene>
    <name evidence="42" type="ORF">QQF64_017241</name>
</gene>
<dbReference type="CDD" id="cd00094">
    <property type="entry name" value="HX"/>
    <property type="match status" value="1"/>
</dbReference>
<evidence type="ECO:0000256" key="17">
    <source>
        <dbReference type="ARBA" id="ARBA00023157"/>
    </source>
</evidence>
<comment type="catalytic activity">
    <reaction evidence="32">
        <text>decanal + NAD(+) + H2O = decanoate + NADH + 2 H(+)</text>
        <dbReference type="Rhea" id="RHEA:44104"/>
        <dbReference type="ChEBI" id="CHEBI:15377"/>
        <dbReference type="ChEBI" id="CHEBI:15378"/>
        <dbReference type="ChEBI" id="CHEBI:27689"/>
        <dbReference type="ChEBI" id="CHEBI:31457"/>
        <dbReference type="ChEBI" id="CHEBI:57540"/>
        <dbReference type="ChEBI" id="CHEBI:57945"/>
    </reaction>
</comment>
<evidence type="ECO:0000256" key="37">
    <source>
        <dbReference type="RuleBase" id="RU003345"/>
    </source>
</evidence>
<evidence type="ECO:0000256" key="13">
    <source>
        <dbReference type="ARBA" id="ARBA00022989"/>
    </source>
</evidence>
<comment type="subunit">
    <text evidence="5">Homodimer.</text>
</comment>
<feature type="chain" id="PRO_5045752438" description="Aldehyde dehydrogenase family 3 member A2" evidence="40">
    <location>
        <begin position="17"/>
        <end position="930"/>
    </location>
</feature>
<keyword evidence="6" id="KW-0964">Secreted</keyword>
<dbReference type="InterPro" id="IPR029510">
    <property type="entry name" value="Ald_DH_CS_GLU"/>
</dbReference>
<dbReference type="InterPro" id="IPR016160">
    <property type="entry name" value="Ald_DH_CS_CYS"/>
</dbReference>
<name>A0ABR3LI85_9TELE</name>
<dbReference type="Pfam" id="PF00171">
    <property type="entry name" value="Aldedh"/>
    <property type="match status" value="1"/>
</dbReference>
<evidence type="ECO:0000256" key="30">
    <source>
        <dbReference type="ARBA" id="ARBA00048826"/>
    </source>
</evidence>
<feature type="signal peptide" evidence="40">
    <location>
        <begin position="1"/>
        <end position="16"/>
    </location>
</feature>
<comment type="catalytic activity">
    <reaction evidence="22">
        <text>2,6,10,14-tetramethylpentadecanal + NAD(+) + H2O = 2,6,10,14-tetramethylpentadecanoate + NADH + 2 H(+)</text>
        <dbReference type="Rhea" id="RHEA:44016"/>
        <dbReference type="ChEBI" id="CHEBI:15377"/>
        <dbReference type="ChEBI" id="CHEBI:15378"/>
        <dbReference type="ChEBI" id="CHEBI:49189"/>
        <dbReference type="ChEBI" id="CHEBI:57540"/>
        <dbReference type="ChEBI" id="CHEBI:57945"/>
        <dbReference type="ChEBI" id="CHEBI:77268"/>
    </reaction>
</comment>
<evidence type="ECO:0000256" key="29">
    <source>
        <dbReference type="ARBA" id="ARBA00048806"/>
    </source>
</evidence>
<dbReference type="InterPro" id="IPR001212">
    <property type="entry name" value="Somatomedin_B_dom"/>
</dbReference>
<evidence type="ECO:0000256" key="27">
    <source>
        <dbReference type="ARBA" id="ARBA00048607"/>
    </source>
</evidence>
<organism evidence="42 43">
    <name type="scientific">Cirrhinus molitorella</name>
    <name type="common">mud carp</name>
    <dbReference type="NCBI Taxonomy" id="172907"/>
    <lineage>
        <taxon>Eukaryota</taxon>
        <taxon>Metazoa</taxon>
        <taxon>Chordata</taxon>
        <taxon>Craniata</taxon>
        <taxon>Vertebrata</taxon>
        <taxon>Euteleostomi</taxon>
        <taxon>Actinopterygii</taxon>
        <taxon>Neopterygii</taxon>
        <taxon>Teleostei</taxon>
        <taxon>Ostariophysi</taxon>
        <taxon>Cypriniformes</taxon>
        <taxon>Cyprinidae</taxon>
        <taxon>Labeoninae</taxon>
        <taxon>Labeonini</taxon>
        <taxon>Cirrhinus</taxon>
    </lineage>
</organism>
<comment type="catalytic activity">
    <reaction evidence="31">
        <text>a fatty aldehyde + NAD(+) + H2O = a fatty acid + NADH + 2 H(+)</text>
        <dbReference type="Rhea" id="RHEA:49832"/>
        <dbReference type="ChEBI" id="CHEBI:15377"/>
        <dbReference type="ChEBI" id="CHEBI:15378"/>
        <dbReference type="ChEBI" id="CHEBI:28868"/>
        <dbReference type="ChEBI" id="CHEBI:35746"/>
        <dbReference type="ChEBI" id="CHEBI:57540"/>
        <dbReference type="ChEBI" id="CHEBI:57945"/>
    </reaction>
</comment>
<evidence type="ECO:0000256" key="32">
    <source>
        <dbReference type="ARBA" id="ARBA00048972"/>
    </source>
</evidence>
<comment type="catalytic activity">
    <reaction evidence="29">
        <text>octanal + NAD(+) + H2O = octanoate + NADH + 2 H(+)</text>
        <dbReference type="Rhea" id="RHEA:44100"/>
        <dbReference type="ChEBI" id="CHEBI:15377"/>
        <dbReference type="ChEBI" id="CHEBI:15378"/>
        <dbReference type="ChEBI" id="CHEBI:17935"/>
        <dbReference type="ChEBI" id="CHEBI:25646"/>
        <dbReference type="ChEBI" id="CHEBI:57540"/>
        <dbReference type="ChEBI" id="CHEBI:57945"/>
    </reaction>
</comment>
<evidence type="ECO:0000256" key="21">
    <source>
        <dbReference type="ARBA" id="ARBA00042336"/>
    </source>
</evidence>